<proteinExistence type="predicted"/>
<keyword evidence="2" id="KW-1185">Reference proteome</keyword>
<organism evidence="1 2">
    <name type="scientific">Labeo rohita</name>
    <name type="common">Indian major carp</name>
    <name type="synonym">Cyprinus rohita</name>
    <dbReference type="NCBI Taxonomy" id="84645"/>
    <lineage>
        <taxon>Eukaryota</taxon>
        <taxon>Metazoa</taxon>
        <taxon>Chordata</taxon>
        <taxon>Craniata</taxon>
        <taxon>Vertebrata</taxon>
        <taxon>Euteleostomi</taxon>
        <taxon>Actinopterygii</taxon>
        <taxon>Neopterygii</taxon>
        <taxon>Teleostei</taxon>
        <taxon>Ostariophysi</taxon>
        <taxon>Cypriniformes</taxon>
        <taxon>Cyprinidae</taxon>
        <taxon>Labeoninae</taxon>
        <taxon>Labeonini</taxon>
        <taxon>Labeo</taxon>
    </lineage>
</organism>
<gene>
    <name evidence="1" type="ORF">H4Q32_008741</name>
</gene>
<reference evidence="1 2" key="1">
    <citation type="submission" date="2022-01" db="EMBL/GenBank/DDBJ databases">
        <title>A high-quality chromosome-level genome assembly of rohu carp, Labeo rohita.</title>
        <authorList>
            <person name="Arick M.A. II"/>
            <person name="Hsu C.-Y."/>
            <person name="Magbanua Z."/>
            <person name="Pechanova O."/>
            <person name="Grover C."/>
            <person name="Miller E."/>
            <person name="Thrash A."/>
            <person name="Ezzel L."/>
            <person name="Alam S."/>
            <person name="Benzie J."/>
            <person name="Hamilton M."/>
            <person name="Karsi A."/>
            <person name="Lawrence M.L."/>
            <person name="Peterson D.G."/>
        </authorList>
    </citation>
    <scope>NUCLEOTIDE SEQUENCE [LARGE SCALE GENOMIC DNA]</scope>
    <source>
        <strain evidence="2">BAU-BD-2019</strain>
        <tissue evidence="1">Blood</tissue>
    </source>
</reference>
<name>A0ABQ8M4B9_LABRO</name>
<dbReference type="EMBL" id="JACTAM010000013">
    <property type="protein sequence ID" value="KAI2657421.1"/>
    <property type="molecule type" value="Genomic_DNA"/>
</dbReference>
<dbReference type="Proteomes" id="UP000830375">
    <property type="component" value="Unassembled WGS sequence"/>
</dbReference>
<evidence type="ECO:0000313" key="1">
    <source>
        <dbReference type="EMBL" id="KAI2657421.1"/>
    </source>
</evidence>
<sequence length="185" mass="21025">MNSVAQVGGQRIYVILYYFWLSRQDLKVDFRLSRDSMEALLWMLSQDEAHGWGHHITVLITVYWLAHDLSYSVVARAFKLSGSFVCRMVHTGAIKIAALHQHVIQFPAAQDLKEMQAVCDGKGRFLFVGYPCSVYDTRVLRNSKIYKEALYPTQGYFLVGDGSCSCIIHPVAISTPYQEPIQGRM</sequence>
<accession>A0ABQ8M4B9</accession>
<evidence type="ECO:0000313" key="2">
    <source>
        <dbReference type="Proteomes" id="UP000830375"/>
    </source>
</evidence>
<comment type="caution">
    <text evidence="1">The sequence shown here is derived from an EMBL/GenBank/DDBJ whole genome shotgun (WGS) entry which is preliminary data.</text>
</comment>
<protein>
    <submittedName>
        <fullName evidence="1">Protein ALP1-like</fullName>
    </submittedName>
</protein>